<feature type="disulfide bond" evidence="5">
    <location>
        <begin position="174"/>
        <end position="198"/>
    </location>
</feature>
<feature type="disulfide bond" evidence="5">
    <location>
        <begin position="40"/>
        <end position="116"/>
    </location>
</feature>
<keyword evidence="4" id="KW-0862">Zinc</keyword>
<keyword evidence="9" id="KW-1185">Reference proteome</keyword>
<evidence type="ECO:0000256" key="2">
    <source>
        <dbReference type="ARBA" id="ARBA00023180"/>
    </source>
</evidence>
<keyword evidence="3" id="KW-0326">Glycosidase</keyword>
<reference evidence="8" key="1">
    <citation type="journal article" date="2019" name="Beilstein J. Org. Chem.">
        <title>Nanangenines: drimane sesquiterpenoids as the dominant metabolite cohort of a novel Australian fungus, Aspergillus nanangensis.</title>
        <authorList>
            <person name="Lacey H.J."/>
            <person name="Gilchrist C.L.M."/>
            <person name="Crombie A."/>
            <person name="Kalaitzis J.A."/>
            <person name="Vuong D."/>
            <person name="Rutledge P.J."/>
            <person name="Turner P."/>
            <person name="Pitt J.I."/>
            <person name="Lacey E."/>
            <person name="Chooi Y.H."/>
            <person name="Piggott A.M."/>
        </authorList>
    </citation>
    <scope>NUCLEOTIDE SEQUENCE</scope>
    <source>
        <strain evidence="8">MST-FP2251</strain>
    </source>
</reference>
<reference evidence="8" key="2">
    <citation type="submission" date="2020-02" db="EMBL/GenBank/DDBJ databases">
        <authorList>
            <person name="Gilchrist C.L.M."/>
            <person name="Chooi Y.-H."/>
        </authorList>
    </citation>
    <scope>NUCLEOTIDE SEQUENCE</scope>
    <source>
        <strain evidence="8">MST-FP2251</strain>
    </source>
</reference>
<dbReference type="Gene3D" id="3.60.21.10">
    <property type="match status" value="1"/>
</dbReference>
<feature type="signal peptide" evidence="6">
    <location>
        <begin position="1"/>
        <end position="17"/>
    </location>
</feature>
<feature type="disulfide bond" evidence="5">
    <location>
        <begin position="542"/>
        <end position="546"/>
    </location>
</feature>
<evidence type="ECO:0000313" key="8">
    <source>
        <dbReference type="EMBL" id="KAF9887833.1"/>
    </source>
</evidence>
<dbReference type="GO" id="GO:0004767">
    <property type="term" value="F:sphingomyelin phosphodiesterase activity"/>
    <property type="evidence" value="ECO:0007669"/>
    <property type="project" value="UniProtKB-UniRule"/>
</dbReference>
<protein>
    <recommendedName>
        <fullName evidence="3">Sphingomyelin phosphodiesterase</fullName>
    </recommendedName>
</protein>
<feature type="domain" description="Calcineurin-like phosphoesterase" evidence="7">
    <location>
        <begin position="146"/>
        <end position="410"/>
    </location>
</feature>
<dbReference type="GO" id="GO:0016798">
    <property type="term" value="F:hydrolase activity, acting on glycosyl bonds"/>
    <property type="evidence" value="ECO:0007669"/>
    <property type="project" value="UniProtKB-KW"/>
</dbReference>
<evidence type="ECO:0000256" key="4">
    <source>
        <dbReference type="PIRSR" id="PIRSR000948-1"/>
    </source>
</evidence>
<feature type="binding site" evidence="4">
    <location>
        <position position="407"/>
    </location>
    <ligand>
        <name>Zn(2+)</name>
        <dbReference type="ChEBI" id="CHEBI:29105"/>
        <label>2</label>
    </ligand>
</feature>
<sequence length="627" mass="68127">MRPAILVAALASSLAHGHPQSNITNWAEEIWDDIQETITCAGCQGLLGTLKIVAKLGENTLTNVLTDVCIISGVVDPDVCEGFIAAEGTAAHYVLSNLKIGSRTADAFCAHVVGLCDYPAVQPFNLTFPVASSNATRPPPSGQQPIRVAHISDTHVDHGYTPGSNAHCSKPICCRSYTPEDAPGNTSSPCGLWGDAHCDPPVRLEDNMMAAIREQDPAFAIFTGDIVAHDMWLVNQSSVTYDLHSTNDNLGSLGCPVFAALGNHDTHPVNLFPSTDVPASHNPQWVYDTLASDWSTLIPSSSPVRTTPYGSYSTLHPNGHLRIISYNSIFYYKYNFYVFEEPLSPDPSHQLQWLITELQAAESAHERVWLVAHIPTGGPDTLHDYSHAFDAIINRYAATIAALFNGHTHTDNFQLSYSDYAEPTADSATAIAYIAPSMAPTSGPPAFRIYDIDPVTFAVLDYTMYIANITASLAAANSQPNWTKYYSAKEAYGAKLTPPVTDPAVELTPAFWHRVTEKMEEDVAEFDAYWERTTRGYNVTECVGDCAVEEICGLRAGDAQHRCSPPGGGLGLRKRDGSGAALTEARPARPECDDGGFLRVFGEAVRRVPDLQGYIRRRAEVHAKSRG</sequence>
<keyword evidence="2" id="KW-0325">Glycoprotein</keyword>
<dbReference type="Pfam" id="PF00149">
    <property type="entry name" value="Metallophos"/>
    <property type="match status" value="1"/>
</dbReference>
<dbReference type="EMBL" id="VCAU01000055">
    <property type="protein sequence ID" value="KAF9887833.1"/>
    <property type="molecule type" value="Genomic_DNA"/>
</dbReference>
<dbReference type="InterPro" id="IPR004843">
    <property type="entry name" value="Calcineurin-like_PHP"/>
</dbReference>
<dbReference type="SUPFAM" id="SSF56300">
    <property type="entry name" value="Metallo-dependent phosphatases"/>
    <property type="match status" value="1"/>
</dbReference>
<feature type="binding site" evidence="4">
    <location>
        <position position="155"/>
    </location>
    <ligand>
        <name>Zn(2+)</name>
        <dbReference type="ChEBI" id="CHEBI:29105"/>
        <label>1</label>
    </ligand>
</feature>
<comment type="cofactor">
    <cofactor evidence="4">
        <name>Zn(2+)</name>
        <dbReference type="ChEBI" id="CHEBI:29105"/>
    </cofactor>
    <text evidence="4">Binds 2 Zn(2+) ions per subunit.</text>
</comment>
<feature type="disulfide bond" evidence="5">
    <location>
        <begin position="168"/>
        <end position="173"/>
    </location>
</feature>
<comment type="similarity">
    <text evidence="3">Belongs to the acid sphingomyelinase family.</text>
</comment>
<feature type="binding site" evidence="4">
    <location>
        <position position="153"/>
    </location>
    <ligand>
        <name>Zn(2+)</name>
        <dbReference type="ChEBI" id="CHEBI:29105"/>
        <label>1</label>
    </ligand>
</feature>
<keyword evidence="6" id="KW-0732">Signal</keyword>
<dbReference type="GO" id="GO:0016020">
    <property type="term" value="C:membrane"/>
    <property type="evidence" value="ECO:0007669"/>
    <property type="project" value="GOC"/>
</dbReference>
<proteinExistence type="inferred from homology"/>
<evidence type="ECO:0000259" key="7">
    <source>
        <dbReference type="Pfam" id="PF00149"/>
    </source>
</evidence>
<dbReference type="InterPro" id="IPR029052">
    <property type="entry name" value="Metallo-depent_PP-like"/>
</dbReference>
<feature type="binding site" evidence="4">
    <location>
        <position position="409"/>
    </location>
    <ligand>
        <name>Zn(2+)</name>
        <dbReference type="ChEBI" id="CHEBI:29105"/>
        <label>1</label>
    </ligand>
</feature>
<gene>
    <name evidence="8" type="primary">SMPD1</name>
    <name evidence="8" type="ORF">FE257_009493</name>
</gene>
<keyword evidence="1 3" id="KW-0378">Hydrolase</keyword>
<accession>A0AAD4GTW1</accession>
<name>A0AAD4GTW1_ASPNN</name>
<comment type="caution">
    <text evidence="8">The sequence shown here is derived from an EMBL/GenBank/DDBJ whole genome shotgun (WGS) entry which is preliminary data.</text>
</comment>
<dbReference type="GO" id="GO:0046872">
    <property type="term" value="F:metal ion binding"/>
    <property type="evidence" value="ECO:0007669"/>
    <property type="project" value="UniProtKB-KW"/>
</dbReference>
<keyword evidence="4" id="KW-0479">Metal-binding</keyword>
<feature type="disulfide bond" evidence="5">
    <location>
        <begin position="69"/>
        <end position="80"/>
    </location>
</feature>
<evidence type="ECO:0000256" key="5">
    <source>
        <dbReference type="PIRSR" id="PIRSR000948-2"/>
    </source>
</evidence>
<dbReference type="PIRSF" id="PIRSF000948">
    <property type="entry name" value="Sphingomy_PDE"/>
    <property type="match status" value="1"/>
</dbReference>
<evidence type="ECO:0000256" key="3">
    <source>
        <dbReference type="PIRNR" id="PIRNR000948"/>
    </source>
</evidence>
<feature type="binding site" evidence="4">
    <location>
        <position position="263"/>
    </location>
    <ligand>
        <name>Zn(2+)</name>
        <dbReference type="ChEBI" id="CHEBI:29105"/>
        <label>2</label>
    </ligand>
</feature>
<keyword evidence="5" id="KW-1015">Disulfide bond</keyword>
<feature type="binding site" evidence="4">
    <location>
        <position position="225"/>
    </location>
    <ligand>
        <name>Zn(2+)</name>
        <dbReference type="ChEBI" id="CHEBI:29105"/>
        <label>1</label>
    </ligand>
</feature>
<dbReference type="CDD" id="cd00842">
    <property type="entry name" value="MPP_ASMase"/>
    <property type="match status" value="1"/>
</dbReference>
<dbReference type="Proteomes" id="UP001194746">
    <property type="component" value="Unassembled WGS sequence"/>
</dbReference>
<dbReference type="PANTHER" id="PTHR10340">
    <property type="entry name" value="SPHINGOMYELIN PHOSPHODIESTERASE"/>
    <property type="match status" value="1"/>
</dbReference>
<feature type="chain" id="PRO_5042005041" description="Sphingomyelin phosphodiesterase" evidence="6">
    <location>
        <begin position="18"/>
        <end position="627"/>
    </location>
</feature>
<dbReference type="InterPro" id="IPR041805">
    <property type="entry name" value="ASMase/PPN1_MPP"/>
</dbReference>
<comment type="function">
    <text evidence="3">Converts sphingomyelin to ceramide.</text>
</comment>
<evidence type="ECO:0000256" key="6">
    <source>
        <dbReference type="SAM" id="SignalP"/>
    </source>
</evidence>
<dbReference type="InterPro" id="IPR011160">
    <property type="entry name" value="Sphingomy_PDE"/>
</dbReference>
<organism evidence="8 9">
    <name type="scientific">Aspergillus nanangensis</name>
    <dbReference type="NCBI Taxonomy" id="2582783"/>
    <lineage>
        <taxon>Eukaryota</taxon>
        <taxon>Fungi</taxon>
        <taxon>Dikarya</taxon>
        <taxon>Ascomycota</taxon>
        <taxon>Pezizomycotina</taxon>
        <taxon>Eurotiomycetes</taxon>
        <taxon>Eurotiomycetidae</taxon>
        <taxon>Eurotiales</taxon>
        <taxon>Aspergillaceae</taxon>
        <taxon>Aspergillus</taxon>
        <taxon>Aspergillus subgen. Circumdati</taxon>
    </lineage>
</organism>
<feature type="binding site" evidence="4">
    <location>
        <position position="373"/>
    </location>
    <ligand>
        <name>Zn(2+)</name>
        <dbReference type="ChEBI" id="CHEBI:29105"/>
        <label>2</label>
    </ligand>
</feature>
<dbReference type="PANTHER" id="PTHR10340:SF34">
    <property type="entry name" value="SPHINGOMYELIN PHOSPHODIESTERASE"/>
    <property type="match status" value="1"/>
</dbReference>
<evidence type="ECO:0000313" key="9">
    <source>
        <dbReference type="Proteomes" id="UP001194746"/>
    </source>
</evidence>
<dbReference type="AlphaFoldDB" id="A0AAD4GTW1"/>
<evidence type="ECO:0000256" key="1">
    <source>
        <dbReference type="ARBA" id="ARBA00022801"/>
    </source>
</evidence>
<feature type="binding site" evidence="4">
    <location>
        <position position="225"/>
    </location>
    <ligand>
        <name>Zn(2+)</name>
        <dbReference type="ChEBI" id="CHEBI:29105"/>
        <label>2</label>
    </ligand>
</feature>
<dbReference type="GO" id="GO:0006685">
    <property type="term" value="P:sphingomyelin catabolic process"/>
    <property type="evidence" value="ECO:0007669"/>
    <property type="project" value="UniProtKB-UniRule"/>
</dbReference>